<sequence length="345" mass="38326">MVFLNLRYCGALHYLPNELGGLPSLTELLLDHSDIREIPDWWGTENLGNPHVQTSPSAKAGDSLNCLTSLVTLSLDRTLITHLPDSIGSLTNLECLSLKGCSQIEKLPYSIKELRSLTELDLSHIGRTDLPDSMESLENLKALKLCMYESADVSSLPKLPESLTSLAFLSLRQIAFPDLSNLINLKLLMLFVATVLEIPGPSELAWLGRLTKLEVLTLGFPSITNLPPELGALPHLKTLQLFNCFALECIPQIPSGVTKLHIGDCRSLTTLDISYLKNLSELYVLGSPVEDLYGSELSDNLEERKISRDYGVGSRISFMEIYYQGIPEAVRLRAKRRMCMLIQND</sequence>
<accession>A0ABM3HBW6</accession>
<organism evidence="4 5">
    <name type="scientific">Rhodamnia argentea</name>
    <dbReference type="NCBI Taxonomy" id="178133"/>
    <lineage>
        <taxon>Eukaryota</taxon>
        <taxon>Viridiplantae</taxon>
        <taxon>Streptophyta</taxon>
        <taxon>Embryophyta</taxon>
        <taxon>Tracheophyta</taxon>
        <taxon>Spermatophyta</taxon>
        <taxon>Magnoliopsida</taxon>
        <taxon>eudicotyledons</taxon>
        <taxon>Gunneridae</taxon>
        <taxon>Pentapetalae</taxon>
        <taxon>rosids</taxon>
        <taxon>malvids</taxon>
        <taxon>Myrtales</taxon>
        <taxon>Myrtaceae</taxon>
        <taxon>Myrtoideae</taxon>
        <taxon>Myrteae</taxon>
        <taxon>Australasian group</taxon>
        <taxon>Rhodamnia</taxon>
    </lineage>
</organism>
<dbReference type="PANTHER" id="PTHR47186">
    <property type="entry name" value="LEUCINE-RICH REPEAT-CONTAINING PROTEIN 57"/>
    <property type="match status" value="1"/>
</dbReference>
<proteinExistence type="predicted"/>
<dbReference type="PANTHER" id="PTHR47186:SF18">
    <property type="entry name" value="RX N-TERMINAL DOMAIN-CONTAINING PROTEIN"/>
    <property type="match status" value="1"/>
</dbReference>
<keyword evidence="1" id="KW-0433">Leucine-rich repeat</keyword>
<keyword evidence="2" id="KW-0677">Repeat</keyword>
<protein>
    <submittedName>
        <fullName evidence="5">Disease resistance protein RPV1-like</fullName>
    </submittedName>
</protein>
<dbReference type="InterPro" id="IPR055414">
    <property type="entry name" value="LRR_R13L4/SHOC2-like"/>
</dbReference>
<feature type="domain" description="Disease resistance R13L4/SHOC-2-like LRR" evidence="3">
    <location>
        <begin position="64"/>
        <end position="167"/>
    </location>
</feature>
<dbReference type="Proteomes" id="UP000827889">
    <property type="component" value="Chromosome 4"/>
</dbReference>
<dbReference type="Pfam" id="PF23598">
    <property type="entry name" value="LRR_14"/>
    <property type="match status" value="1"/>
</dbReference>
<evidence type="ECO:0000313" key="4">
    <source>
        <dbReference type="Proteomes" id="UP000827889"/>
    </source>
</evidence>
<dbReference type="SUPFAM" id="SSF52058">
    <property type="entry name" value="L domain-like"/>
    <property type="match status" value="1"/>
</dbReference>
<evidence type="ECO:0000259" key="3">
    <source>
        <dbReference type="Pfam" id="PF23598"/>
    </source>
</evidence>
<reference evidence="5" key="1">
    <citation type="submission" date="2025-08" db="UniProtKB">
        <authorList>
            <consortium name="RefSeq"/>
        </authorList>
    </citation>
    <scope>IDENTIFICATION</scope>
    <source>
        <tissue evidence="5">Leaf</tissue>
    </source>
</reference>
<dbReference type="SMART" id="SM00369">
    <property type="entry name" value="LRR_TYP"/>
    <property type="match status" value="4"/>
</dbReference>
<keyword evidence="4" id="KW-1185">Reference proteome</keyword>
<evidence type="ECO:0000256" key="2">
    <source>
        <dbReference type="ARBA" id="ARBA00022737"/>
    </source>
</evidence>
<evidence type="ECO:0000256" key="1">
    <source>
        <dbReference type="ARBA" id="ARBA00022614"/>
    </source>
</evidence>
<name>A0ABM3HBW6_9MYRT</name>
<dbReference type="InterPro" id="IPR003591">
    <property type="entry name" value="Leu-rich_rpt_typical-subtyp"/>
</dbReference>
<dbReference type="InterPro" id="IPR032675">
    <property type="entry name" value="LRR_dom_sf"/>
</dbReference>
<gene>
    <name evidence="5" type="primary">LOC125314876</name>
</gene>
<dbReference type="RefSeq" id="XP_048134090.1">
    <property type="nucleotide sequence ID" value="XM_048278133.1"/>
</dbReference>
<dbReference type="GeneID" id="125314876"/>
<dbReference type="Gene3D" id="3.80.10.10">
    <property type="entry name" value="Ribonuclease Inhibitor"/>
    <property type="match status" value="1"/>
</dbReference>
<evidence type="ECO:0000313" key="5">
    <source>
        <dbReference type="RefSeq" id="XP_048134090.1"/>
    </source>
</evidence>